<evidence type="ECO:0000256" key="1">
    <source>
        <dbReference type="SAM" id="Phobius"/>
    </source>
</evidence>
<reference evidence="2 3" key="1">
    <citation type="submission" date="2019-02" db="EMBL/GenBank/DDBJ databases">
        <title>Sequencing the genomes of 1000 actinobacteria strains.</title>
        <authorList>
            <person name="Klenk H.-P."/>
        </authorList>
    </citation>
    <scope>NUCLEOTIDE SEQUENCE [LARGE SCALE GENOMIC DNA]</scope>
    <source>
        <strain evidence="2 3">DSM 18319</strain>
    </source>
</reference>
<comment type="caution">
    <text evidence="2">The sequence shown here is derived from an EMBL/GenBank/DDBJ whole genome shotgun (WGS) entry which is preliminary data.</text>
</comment>
<dbReference type="RefSeq" id="WP_165397254.1">
    <property type="nucleotide sequence ID" value="NZ_SHLC01000001.1"/>
</dbReference>
<evidence type="ECO:0000313" key="2">
    <source>
        <dbReference type="EMBL" id="RZU64016.1"/>
    </source>
</evidence>
<feature type="transmembrane region" description="Helical" evidence="1">
    <location>
        <begin position="25"/>
        <end position="47"/>
    </location>
</feature>
<dbReference type="EMBL" id="SHLC01000001">
    <property type="protein sequence ID" value="RZU64016.1"/>
    <property type="molecule type" value="Genomic_DNA"/>
</dbReference>
<evidence type="ECO:0000313" key="3">
    <source>
        <dbReference type="Proteomes" id="UP000291483"/>
    </source>
</evidence>
<protein>
    <submittedName>
        <fullName evidence="2">Uncharacterized protein</fullName>
    </submittedName>
</protein>
<keyword evidence="1" id="KW-0812">Transmembrane</keyword>
<dbReference type="AlphaFoldDB" id="A0A4V2GAF1"/>
<keyword evidence="3" id="KW-1185">Reference proteome</keyword>
<sequence>MNDEFLPKSELEPEKNPKRVSNGRLAIWIIVGGVGLYMVGSGVWGIITGG</sequence>
<proteinExistence type="predicted"/>
<organism evidence="2 3">
    <name type="scientific">Microterricola gilva</name>
    <dbReference type="NCBI Taxonomy" id="393267"/>
    <lineage>
        <taxon>Bacteria</taxon>
        <taxon>Bacillati</taxon>
        <taxon>Actinomycetota</taxon>
        <taxon>Actinomycetes</taxon>
        <taxon>Micrococcales</taxon>
        <taxon>Microbacteriaceae</taxon>
        <taxon>Microterricola</taxon>
    </lineage>
</organism>
<keyword evidence="1" id="KW-0472">Membrane</keyword>
<name>A0A4V2GAF1_9MICO</name>
<gene>
    <name evidence="2" type="ORF">EV379_0308</name>
</gene>
<keyword evidence="1" id="KW-1133">Transmembrane helix</keyword>
<accession>A0A4V2GAF1</accession>
<dbReference type="Proteomes" id="UP000291483">
    <property type="component" value="Unassembled WGS sequence"/>
</dbReference>